<dbReference type="EMBL" id="CP014019">
    <property type="protein sequence ID" value="AVF45468.1"/>
    <property type="molecule type" value="Genomic_DNA"/>
</dbReference>
<dbReference type="KEGG" id="ano:RR32_15245"/>
<proteinExistence type="predicted"/>
<dbReference type="Pfam" id="PF14350">
    <property type="entry name" value="Beta_protein"/>
    <property type="match status" value="1"/>
</dbReference>
<evidence type="ECO:0000313" key="3">
    <source>
        <dbReference type="EMBL" id="OTL96132.1"/>
    </source>
</evidence>
<dbReference type="Proteomes" id="UP000237921">
    <property type="component" value="Chromosome"/>
</dbReference>
<evidence type="ECO:0000313" key="5">
    <source>
        <dbReference type="Proteomes" id="UP000194767"/>
    </source>
</evidence>
<dbReference type="STRING" id="106654.B7L44_17525"/>
<organism evidence="2 4">
    <name type="scientific">Acinetobacter nosocomialis</name>
    <dbReference type="NCBI Taxonomy" id="106654"/>
    <lineage>
        <taxon>Bacteria</taxon>
        <taxon>Pseudomonadati</taxon>
        <taxon>Pseudomonadota</taxon>
        <taxon>Gammaproteobacteria</taxon>
        <taxon>Moraxellales</taxon>
        <taxon>Moraxellaceae</taxon>
        <taxon>Acinetobacter</taxon>
        <taxon>Acinetobacter calcoaceticus/baumannii complex</taxon>
    </lineage>
</organism>
<evidence type="ECO:0000313" key="2">
    <source>
        <dbReference type="EMBL" id="KDM58599.1"/>
    </source>
</evidence>
<evidence type="ECO:0000313" key="6">
    <source>
        <dbReference type="Proteomes" id="UP000237921"/>
    </source>
</evidence>
<sequence>MMKIPEYVPIMKAKQGEFDAIKPIRSEQLEYQIQPTFHPLFEMPNIYKEGVSRLVDINSRCEKIGKLWSGNIALVDGYFWKPSEALLENGEHFLTYTYNKLFALGVKVVPVIGYDRWFDQMSSLYHQTMKNLNYPEAPYFCIRLDGEAMYDIDEPDFFKEQLESIISDLKLAENNCSILLDFGDVSVNRITIEQMLSKSRDFLEVLTEYDFKYISISGASYPSSVAEAIEDHDTDGPVLRKEMVVWQTLRNMFPNVKLKFADHGARHPAPEKQIINQHTNGKIIYTIDKNYYVVRGHPFSRDGGSHGHRKQLAMRLINSIYYEDVSFSWGDNKIFECAHGINNFIGNPTQWVAIDTSHHIRYVLEEIGSFELAYQK</sequence>
<dbReference type="InterPro" id="IPR025683">
    <property type="entry name" value="Protein_beta"/>
</dbReference>
<dbReference type="Proteomes" id="UP000194767">
    <property type="component" value="Unassembled WGS sequence"/>
</dbReference>
<accession>A0A0R0WG08</accession>
<protein>
    <submittedName>
        <fullName evidence="1">Beta protein</fullName>
    </submittedName>
</protein>
<reference evidence="1" key="3">
    <citation type="submission" date="2017-12" db="EMBL/GenBank/DDBJ databases">
        <title>FDA dAtabase for Regulatory Grade micrObial Sequences (FDA-ARGOS): Supporting development and validation of Infectious Disease Dx tests.</title>
        <authorList>
            <person name="Campos J."/>
            <person name="Goldberg B."/>
            <person name="Tallon L."/>
            <person name="Sadzewicz L."/>
            <person name="Sengamalay N."/>
            <person name="Ott S."/>
            <person name="Godinez A."/>
            <person name="Nagaraj S."/>
            <person name="Vavikolanu K."/>
            <person name="Aluvathingal J."/>
            <person name="Nadendla S."/>
            <person name="Nandy P."/>
            <person name="Hobson J."/>
            <person name="Sichtig H."/>
        </authorList>
    </citation>
    <scope>NUCLEOTIDE SEQUENCE</scope>
    <source>
        <strain evidence="1">FDAARGOS_129</strain>
    </source>
</reference>
<accession>A0A0A7ZCR1</accession>
<dbReference type="AlphaFoldDB" id="A0A0A7ZCR1"/>
<reference evidence="6" key="4">
    <citation type="submission" date="2017-12" db="EMBL/GenBank/DDBJ databases">
        <title>FDA dAtabase for Regulatory Grade micrObial Sequences (FDA-ARGOS): Supporting development and validation of Infectious Disease Dx tests.</title>
        <authorList>
            <person name="Hoffmann M."/>
            <person name="Allard M."/>
            <person name="Evans P."/>
            <person name="Brown E."/>
            <person name="Tallon L."/>
            <person name="Sadzewicz L."/>
            <person name="Sengamalay N."/>
            <person name="Ott S."/>
            <person name="Godinez A."/>
            <person name="Nagaraj S."/>
            <person name="Vavikolanu K."/>
            <person name="Aluvathingal J."/>
            <person name="Nadendla S."/>
            <person name="Sichtig H."/>
        </authorList>
    </citation>
    <scope>NUCLEOTIDE SEQUENCE [LARGE SCALE GENOMIC DNA]</scope>
    <source>
        <strain evidence="6">FDAARGOS_129</strain>
    </source>
</reference>
<reference evidence="2 4" key="1">
    <citation type="submission" date="2014-04" db="EMBL/GenBank/DDBJ databases">
        <title>The Genome Sequence of Acinetobacter baumanii BIDMC 57.</title>
        <authorList>
            <consortium name="The Broad Institute Genomics Platform"/>
            <consortium name="The Broad Institute Genome Sequencing Center for Infectious Disease"/>
            <person name="Murphy C."/>
            <person name="Cosimi L."/>
            <person name="Cerqueira G."/>
            <person name="Feldgarden M."/>
            <person name="Earl A."/>
            <person name="Spencer M.D."/>
            <person name="Fodor A."/>
            <person name="Sautter R.L."/>
            <person name="Hung D."/>
            <person name="Onderdonk A.B."/>
            <person name="Ernst C."/>
            <person name="Delaney M."/>
            <person name="DuBois A."/>
            <person name="Young S.K."/>
            <person name="Zeng Q."/>
            <person name="Gargeya S."/>
            <person name="Abouelleil A."/>
            <person name="Alvarado L."/>
            <person name="Chapman S.B."/>
            <person name="Gainer-Dewar J."/>
            <person name="Goldberg J."/>
            <person name="Griggs A."/>
            <person name="Gujja S."/>
            <person name="Hansen M."/>
            <person name="Howarth C."/>
            <person name="Imamovic A."/>
            <person name="Larimer J."/>
            <person name="Pearson M."/>
            <person name="Poon T.W."/>
            <person name="Priest M."/>
            <person name="Roberts A."/>
            <person name="Saif S."/>
            <person name="Shea T."/>
            <person name="Sykes S."/>
            <person name="Wortman J."/>
            <person name="Nusbaum C."/>
            <person name="Birren B."/>
        </authorList>
    </citation>
    <scope>NUCLEOTIDE SEQUENCE [LARGE SCALE GENOMIC DNA]</scope>
    <source>
        <strain evidence="2 4">BIDMC 57</strain>
    </source>
</reference>
<evidence type="ECO:0000313" key="1">
    <source>
        <dbReference type="EMBL" id="AVF45468.1"/>
    </source>
</evidence>
<dbReference type="Proteomes" id="UP000027208">
    <property type="component" value="Unassembled WGS sequence"/>
</dbReference>
<reference evidence="3 5" key="2">
    <citation type="submission" date="2017-05" db="EMBL/GenBank/DDBJ databases">
        <authorList>
            <person name="Kreiswirth B."/>
            <person name="Manca C."/>
            <person name="Chen L."/>
            <person name="Evans S."/>
            <person name="Fowler V."/>
            <person name="Patel R."/>
            <person name="Chambers H."/>
            <person name="Bonomo R."/>
            <person name="Paul V."/>
            <person name="Sankar J."/>
            <person name="Gaind R."/>
            <person name="Ray P."/>
            <person name="Gautam V."/>
            <person name="Biswal M."/>
            <person name="Datta S."/>
            <person name="Walia K."/>
            <person name="Adams M."/>
            <person name="Nelson K."/>
            <person name="Sutton G."/>
            <person name="Fouts D."/>
            <person name="Hujer K."/>
            <person name="Hujer A."/>
        </authorList>
    </citation>
    <scope>NUCLEOTIDE SEQUENCE [LARGE SCALE GENOMIC DNA]</scope>
    <source>
        <strain evidence="3 5">PR324</strain>
    </source>
</reference>
<evidence type="ECO:0000313" key="4">
    <source>
        <dbReference type="Proteomes" id="UP000027208"/>
    </source>
</evidence>
<dbReference type="RefSeq" id="WP_000975797.1">
    <property type="nucleotide sequence ID" value="NZ_AMZR01000067.1"/>
</dbReference>
<gene>
    <name evidence="2" type="ORF">AE32_00603</name>
    <name evidence="1" type="ORF">AL533_14385</name>
    <name evidence="3" type="ORF">B9X58_13060</name>
</gene>
<name>A0A0A7ZCR1_ACINO</name>
<dbReference type="EMBL" id="NGDO01000055">
    <property type="protein sequence ID" value="OTL96132.1"/>
    <property type="molecule type" value="Genomic_DNA"/>
</dbReference>
<accession>K9BXX6</accession>
<dbReference type="EMBL" id="JMUI01000001">
    <property type="protein sequence ID" value="KDM58599.1"/>
    <property type="molecule type" value="Genomic_DNA"/>
</dbReference>